<organism evidence="1 2">
    <name type="scientific">Hypoxylon rubiginosum</name>
    <dbReference type="NCBI Taxonomy" id="110542"/>
    <lineage>
        <taxon>Eukaryota</taxon>
        <taxon>Fungi</taxon>
        <taxon>Dikarya</taxon>
        <taxon>Ascomycota</taxon>
        <taxon>Pezizomycotina</taxon>
        <taxon>Sordariomycetes</taxon>
        <taxon>Xylariomycetidae</taxon>
        <taxon>Xylariales</taxon>
        <taxon>Hypoxylaceae</taxon>
        <taxon>Hypoxylon</taxon>
    </lineage>
</organism>
<proteinExistence type="predicted"/>
<keyword evidence="2" id="KW-1185">Reference proteome</keyword>
<sequence>MSLLARTADAIAGLLSPWLFLGVSASCLPRTVLNLLRERRFAVLLSPRALRDAWFGEFWGRIAGPNIRLNAAERVVPLLEGRTAAGRVLLEDEVSACPPVAGVVLEVGAGSGLWVDVFPSFVAEGFGAVSSPEAGTDVRRRGAQRSSSGSKGITRVYGVEPNRDQHPSLRKAIARAGLEDVYRIVPVGIEELDDSSKWDGRVEKGSVDCIVSILCLCSIPDPEKNIRELYRYLKKGGRWYVYEHVRCEYSWYMRLYQRLLNVFWPHFIGGCLLCRQTEKTLREAGPWEKIDVGQPPIEPWYQAVPHILGVFTK</sequence>
<keyword evidence="1" id="KW-0808">Transferase</keyword>
<keyword evidence="1" id="KW-0489">Methyltransferase</keyword>
<dbReference type="EMBL" id="MU393543">
    <property type="protein sequence ID" value="KAI4861730.1"/>
    <property type="molecule type" value="Genomic_DNA"/>
</dbReference>
<protein>
    <submittedName>
        <fullName evidence="1">S-adenosyl-L-methionine-dependent methyltransferase</fullName>
    </submittedName>
</protein>
<evidence type="ECO:0000313" key="1">
    <source>
        <dbReference type="EMBL" id="KAI4861730.1"/>
    </source>
</evidence>
<evidence type="ECO:0000313" key="2">
    <source>
        <dbReference type="Proteomes" id="UP001497700"/>
    </source>
</evidence>
<dbReference type="Proteomes" id="UP001497700">
    <property type="component" value="Unassembled WGS sequence"/>
</dbReference>
<gene>
    <name evidence="1" type="ORF">F4820DRAFT_460715</name>
</gene>
<comment type="caution">
    <text evidence="1">The sequence shown here is derived from an EMBL/GenBank/DDBJ whole genome shotgun (WGS) entry which is preliminary data.</text>
</comment>
<accession>A0ACB9YQM7</accession>
<name>A0ACB9YQM7_9PEZI</name>
<reference evidence="1 2" key="1">
    <citation type="journal article" date="2022" name="New Phytol.">
        <title>Ecological generalism drives hyperdiversity of secondary metabolite gene clusters in xylarialean endophytes.</title>
        <authorList>
            <person name="Franco M.E.E."/>
            <person name="Wisecaver J.H."/>
            <person name="Arnold A.E."/>
            <person name="Ju Y.M."/>
            <person name="Slot J.C."/>
            <person name="Ahrendt S."/>
            <person name="Moore L.P."/>
            <person name="Eastman K.E."/>
            <person name="Scott K."/>
            <person name="Konkel Z."/>
            <person name="Mondo S.J."/>
            <person name="Kuo A."/>
            <person name="Hayes R.D."/>
            <person name="Haridas S."/>
            <person name="Andreopoulos B."/>
            <person name="Riley R."/>
            <person name="LaButti K."/>
            <person name="Pangilinan J."/>
            <person name="Lipzen A."/>
            <person name="Amirebrahimi M."/>
            <person name="Yan J."/>
            <person name="Adam C."/>
            <person name="Keymanesh K."/>
            <person name="Ng V."/>
            <person name="Louie K."/>
            <person name="Northen T."/>
            <person name="Drula E."/>
            <person name="Henrissat B."/>
            <person name="Hsieh H.M."/>
            <person name="Youens-Clark K."/>
            <person name="Lutzoni F."/>
            <person name="Miadlikowska J."/>
            <person name="Eastwood D.C."/>
            <person name="Hamelin R.C."/>
            <person name="Grigoriev I.V."/>
            <person name="U'Ren J.M."/>
        </authorList>
    </citation>
    <scope>NUCLEOTIDE SEQUENCE [LARGE SCALE GENOMIC DNA]</scope>
    <source>
        <strain evidence="1 2">CBS 119005</strain>
    </source>
</reference>